<protein>
    <submittedName>
        <fullName evidence="2">Uncharacterized protein</fullName>
    </submittedName>
</protein>
<keyword evidence="3" id="KW-1185">Reference proteome</keyword>
<proteinExistence type="predicted"/>
<evidence type="ECO:0000313" key="2">
    <source>
        <dbReference type="EMBL" id="GIP18045.1"/>
    </source>
</evidence>
<organism evidence="2 3">
    <name type="scientific">Paenibacillus montaniterrae</name>
    <dbReference type="NCBI Taxonomy" id="429341"/>
    <lineage>
        <taxon>Bacteria</taxon>
        <taxon>Bacillati</taxon>
        <taxon>Bacillota</taxon>
        <taxon>Bacilli</taxon>
        <taxon>Bacillales</taxon>
        <taxon>Paenibacillaceae</taxon>
        <taxon>Paenibacillus</taxon>
    </lineage>
</organism>
<dbReference type="Proteomes" id="UP000683139">
    <property type="component" value="Unassembled WGS sequence"/>
</dbReference>
<accession>A0A919YQZ3</accession>
<keyword evidence="1" id="KW-0472">Membrane</keyword>
<reference evidence="2" key="1">
    <citation type="submission" date="2021-03" db="EMBL/GenBank/DDBJ databases">
        <title>Antimicrobial resistance genes in bacteria isolated from Japanese honey, and their potential for conferring macrolide and lincosamide resistance in the American foulbrood pathogen Paenibacillus larvae.</title>
        <authorList>
            <person name="Okamoto M."/>
            <person name="Kumagai M."/>
            <person name="Kanamori H."/>
            <person name="Takamatsu D."/>
        </authorList>
    </citation>
    <scope>NUCLEOTIDE SEQUENCE</scope>
    <source>
        <strain evidence="2">J40TS1</strain>
    </source>
</reference>
<name>A0A919YQZ3_9BACL</name>
<gene>
    <name evidence="2" type="ORF">J40TS1_36870</name>
</gene>
<dbReference type="AlphaFoldDB" id="A0A919YQZ3"/>
<comment type="caution">
    <text evidence="2">The sequence shown here is derived from an EMBL/GenBank/DDBJ whole genome shotgun (WGS) entry which is preliminary data.</text>
</comment>
<sequence>MIQRKQAIMFSLLGLVIVSAVVVLYWLPDKNRLSLDDLNHNLDVADIKFGMLEEEVIELWGAGQYLHGFGGHGRDYKEQGVQISFPGDADNDLYGRVGGLELVSADHSVYAIRVGDEQEAAAKQLLSYGFVESDFSEDIFVQGEFMIALHGSPVIEFIQVWFDDKDLKDRNY</sequence>
<keyword evidence="1" id="KW-1133">Transmembrane helix</keyword>
<feature type="transmembrane region" description="Helical" evidence="1">
    <location>
        <begin position="7"/>
        <end position="27"/>
    </location>
</feature>
<evidence type="ECO:0000313" key="3">
    <source>
        <dbReference type="Proteomes" id="UP000683139"/>
    </source>
</evidence>
<dbReference type="RefSeq" id="WP_213518017.1">
    <property type="nucleotide sequence ID" value="NZ_BOSE01000007.1"/>
</dbReference>
<keyword evidence="1" id="KW-0812">Transmembrane</keyword>
<dbReference type="EMBL" id="BOSE01000007">
    <property type="protein sequence ID" value="GIP18045.1"/>
    <property type="molecule type" value="Genomic_DNA"/>
</dbReference>
<evidence type="ECO:0000256" key="1">
    <source>
        <dbReference type="SAM" id="Phobius"/>
    </source>
</evidence>